<dbReference type="Proteomes" id="UP001216390">
    <property type="component" value="Chromosome"/>
</dbReference>
<organism evidence="2 3">
    <name type="scientific">Iamia majanohamensis</name>
    <dbReference type="NCBI Taxonomy" id="467976"/>
    <lineage>
        <taxon>Bacteria</taxon>
        <taxon>Bacillati</taxon>
        <taxon>Actinomycetota</taxon>
        <taxon>Acidimicrobiia</taxon>
        <taxon>Acidimicrobiales</taxon>
        <taxon>Iamiaceae</taxon>
        <taxon>Iamia</taxon>
    </lineage>
</organism>
<name>A0AAF0BWY5_9ACTN</name>
<dbReference type="GO" id="GO:0032259">
    <property type="term" value="P:methylation"/>
    <property type="evidence" value="ECO:0007669"/>
    <property type="project" value="UniProtKB-KW"/>
</dbReference>
<evidence type="ECO:0000259" key="1">
    <source>
        <dbReference type="Pfam" id="PF13847"/>
    </source>
</evidence>
<keyword evidence="3" id="KW-1185">Reference proteome</keyword>
<dbReference type="Gene3D" id="3.40.50.150">
    <property type="entry name" value="Vaccinia Virus protein VP39"/>
    <property type="match status" value="1"/>
</dbReference>
<dbReference type="InterPro" id="IPR025714">
    <property type="entry name" value="Methyltranfer_dom"/>
</dbReference>
<keyword evidence="2" id="KW-0808">Transferase</keyword>
<dbReference type="EMBL" id="CP116942">
    <property type="protein sequence ID" value="WCO68004.1"/>
    <property type="molecule type" value="Genomic_DNA"/>
</dbReference>
<sequence length="279" mass="29977">MPNQEQIAYWSGNEGEQWSVEGERYDRMLRAFGEDVLDALDPGAAERILDVGCGNGALTLAAAEQVRPQGTVMGIDIATPMLTRARGRANQGGVDNVSFTEADAQVHPFPPASFDGVMSRFGVMFFDDPVAAFTNLRGALRPGGRMVFACWQDLLVNDWLMIPAAAALEHIPMPDLTEAAGSGPFSMTDPDHVRDLLTRSGFVNIDIKAVVEPMWLGADTADTIAFLRRTDMAQSLMAEAEAEAVDHAWQAVSDVVAAHAGDGSVTFNGAAWIVTAHRS</sequence>
<evidence type="ECO:0000313" key="2">
    <source>
        <dbReference type="EMBL" id="WCO68004.1"/>
    </source>
</evidence>
<dbReference type="PANTHER" id="PTHR43861:SF1">
    <property type="entry name" value="TRANS-ACONITATE 2-METHYLTRANSFERASE"/>
    <property type="match status" value="1"/>
</dbReference>
<dbReference type="AlphaFoldDB" id="A0AAF0BWY5"/>
<dbReference type="Pfam" id="PF13847">
    <property type="entry name" value="Methyltransf_31"/>
    <property type="match status" value="1"/>
</dbReference>
<dbReference type="GO" id="GO:0008168">
    <property type="term" value="F:methyltransferase activity"/>
    <property type="evidence" value="ECO:0007669"/>
    <property type="project" value="UniProtKB-KW"/>
</dbReference>
<dbReference type="KEGG" id="ima:PO878_04605"/>
<gene>
    <name evidence="2" type="ORF">PO878_04605</name>
</gene>
<reference evidence="2" key="1">
    <citation type="submission" date="2023-01" db="EMBL/GenBank/DDBJ databases">
        <title>The diversity of Class Acidimicrobiia in South China Sea sediment environments and the proposal of Iamia marina sp. nov., a novel species of the genus Iamia.</title>
        <authorList>
            <person name="He Y."/>
            <person name="Tian X."/>
        </authorList>
    </citation>
    <scope>NUCLEOTIDE SEQUENCE</scope>
    <source>
        <strain evidence="2">DSM 19957</strain>
    </source>
</reference>
<accession>A0AAF0BWY5</accession>
<protein>
    <submittedName>
        <fullName evidence="2">Methyltransferase domain-containing protein</fullName>
    </submittedName>
</protein>
<keyword evidence="2" id="KW-0489">Methyltransferase</keyword>
<dbReference type="SUPFAM" id="SSF53335">
    <property type="entry name" value="S-adenosyl-L-methionine-dependent methyltransferases"/>
    <property type="match status" value="1"/>
</dbReference>
<feature type="domain" description="Methyltransferase" evidence="1">
    <location>
        <begin position="45"/>
        <end position="149"/>
    </location>
</feature>
<proteinExistence type="predicted"/>
<dbReference type="RefSeq" id="WP_272737521.1">
    <property type="nucleotide sequence ID" value="NZ_CP116942.1"/>
</dbReference>
<evidence type="ECO:0000313" key="3">
    <source>
        <dbReference type="Proteomes" id="UP001216390"/>
    </source>
</evidence>
<dbReference type="CDD" id="cd02440">
    <property type="entry name" value="AdoMet_MTases"/>
    <property type="match status" value="1"/>
</dbReference>
<dbReference type="InterPro" id="IPR029063">
    <property type="entry name" value="SAM-dependent_MTases_sf"/>
</dbReference>
<dbReference type="PANTHER" id="PTHR43861">
    <property type="entry name" value="TRANS-ACONITATE 2-METHYLTRANSFERASE-RELATED"/>
    <property type="match status" value="1"/>
</dbReference>